<dbReference type="PATRIC" id="fig|314722.6.peg.1283"/>
<reference evidence="2 3" key="1">
    <citation type="journal article" date="2015" name="Genome Announc.">
        <title>Complete Genome Sequence of Pseudoxanthomonas suwonensis Strain J1, a Cellulose-Degrading Bacterium Isolated from Leaf- and Wood-Enriched Soil.</title>
        <authorList>
            <person name="Hou L."/>
            <person name="Jiang J."/>
            <person name="Xu Z."/>
            <person name="Zhou Y."/>
            <person name="Leung F.C."/>
        </authorList>
    </citation>
    <scope>NUCLEOTIDE SEQUENCE [LARGE SCALE GENOMIC DNA]</scope>
    <source>
        <strain evidence="2 3">J1</strain>
    </source>
</reference>
<dbReference type="AlphaFoldDB" id="A0A0E3Z2U2"/>
<dbReference type="Pfam" id="PF05545">
    <property type="entry name" value="FixQ"/>
    <property type="match status" value="1"/>
</dbReference>
<dbReference type="RefSeq" id="WP_052631230.1">
    <property type="nucleotide sequence ID" value="NZ_CP011144.1"/>
</dbReference>
<dbReference type="InterPro" id="IPR008621">
    <property type="entry name" value="Cbb3-typ_cyt_oxidase_comp"/>
</dbReference>
<evidence type="ECO:0000313" key="2">
    <source>
        <dbReference type="EMBL" id="AKC86392.1"/>
    </source>
</evidence>
<protein>
    <submittedName>
        <fullName evidence="2">Uncharacterized protein</fullName>
    </submittedName>
</protein>
<name>A0A0E3Z2U2_9GAMM</name>
<keyword evidence="3" id="KW-1185">Reference proteome</keyword>
<dbReference type="CDD" id="cd01324">
    <property type="entry name" value="cbb3_Oxidase_CcoQ"/>
    <property type="match status" value="1"/>
</dbReference>
<accession>A0A0E3Z2U2</accession>
<dbReference type="Proteomes" id="UP000033067">
    <property type="component" value="Chromosome"/>
</dbReference>
<organism evidence="2 3">
    <name type="scientific">Pseudoxanthomonas suwonensis</name>
    <dbReference type="NCBI Taxonomy" id="314722"/>
    <lineage>
        <taxon>Bacteria</taxon>
        <taxon>Pseudomonadati</taxon>
        <taxon>Pseudomonadota</taxon>
        <taxon>Gammaproteobacteria</taxon>
        <taxon>Lysobacterales</taxon>
        <taxon>Lysobacteraceae</taxon>
        <taxon>Pseudoxanthomonas</taxon>
    </lineage>
</organism>
<dbReference type="OrthoDB" id="6402501at2"/>
<evidence type="ECO:0000256" key="1">
    <source>
        <dbReference type="SAM" id="MobiDB-lite"/>
    </source>
</evidence>
<sequence length="66" mass="7338">MIAGIVTGLLLALFIGAWIWAWSPKRKRAFDEAARLPLEEGEAKGRTEAGRDEAQDDKQDEKGKPE</sequence>
<proteinExistence type="predicted"/>
<dbReference type="EMBL" id="CP011144">
    <property type="protein sequence ID" value="AKC86392.1"/>
    <property type="molecule type" value="Genomic_DNA"/>
</dbReference>
<gene>
    <name evidence="2" type="ORF">WQ53_06035</name>
</gene>
<evidence type="ECO:0000313" key="3">
    <source>
        <dbReference type="Proteomes" id="UP000033067"/>
    </source>
</evidence>
<feature type="region of interest" description="Disordered" evidence="1">
    <location>
        <begin position="37"/>
        <end position="66"/>
    </location>
</feature>
<dbReference type="KEGG" id="psuw:WQ53_06035"/>